<accession>A0ACC3AI00</accession>
<evidence type="ECO:0000313" key="1">
    <source>
        <dbReference type="EMBL" id="KAJ9662442.1"/>
    </source>
</evidence>
<dbReference type="Proteomes" id="UP001172386">
    <property type="component" value="Unassembled WGS sequence"/>
</dbReference>
<organism evidence="1 2">
    <name type="scientific">Neophaeococcomyces mojaviensis</name>
    <dbReference type="NCBI Taxonomy" id="3383035"/>
    <lineage>
        <taxon>Eukaryota</taxon>
        <taxon>Fungi</taxon>
        <taxon>Dikarya</taxon>
        <taxon>Ascomycota</taxon>
        <taxon>Pezizomycotina</taxon>
        <taxon>Eurotiomycetes</taxon>
        <taxon>Chaetothyriomycetidae</taxon>
        <taxon>Chaetothyriales</taxon>
        <taxon>Chaetothyriales incertae sedis</taxon>
        <taxon>Neophaeococcomyces</taxon>
    </lineage>
</organism>
<keyword evidence="2" id="KW-1185">Reference proteome</keyword>
<dbReference type="EMBL" id="JAPDRQ010000015">
    <property type="protein sequence ID" value="KAJ9662442.1"/>
    <property type="molecule type" value="Genomic_DNA"/>
</dbReference>
<protein>
    <submittedName>
        <fullName evidence="1">Uncharacterized protein</fullName>
    </submittedName>
</protein>
<comment type="caution">
    <text evidence="1">The sequence shown here is derived from an EMBL/GenBank/DDBJ whole genome shotgun (WGS) entry which is preliminary data.</text>
</comment>
<name>A0ACC3AI00_9EURO</name>
<gene>
    <name evidence="1" type="ORF">H2198_001331</name>
</gene>
<proteinExistence type="predicted"/>
<reference evidence="1" key="1">
    <citation type="submission" date="2022-10" db="EMBL/GenBank/DDBJ databases">
        <title>Culturing micro-colonial fungi from biological soil crusts in the Mojave desert and describing Neophaeococcomyces mojavensis, and introducing the new genera and species Taxawa tesnikishii.</title>
        <authorList>
            <person name="Kurbessoian T."/>
            <person name="Stajich J.E."/>
        </authorList>
    </citation>
    <scope>NUCLEOTIDE SEQUENCE</scope>
    <source>
        <strain evidence="1">JES_112</strain>
    </source>
</reference>
<sequence length="564" mass="61399">MHLGFFFLLPLLSIPNIYALPSDDCILLGPMFPAEFDITTTDAFRNAAESFPRAINSLFSNGTLNETGVTFAIDVFSTATNNTIYSYYHSGSALDSYLSTGDLNDNTMFRIGSVTKLFTVYAIIVHSGWQIMEKGVVEILPELKGNKGSDPLDRIVWEDITVGALAAQLGGNGGPPFLDVMRDLKKPVAPAFATTLYSDSGFQVLGQVLQRVTNLTFNEAIQKVLSKPLGLNSTSSFKPKDGETFNGLVLPGDEVTGYQDWGLDSQISAASGGLYSTTRDLRMIGLAISNSQLLDPRVTRAWMKPRGHTGSLISSVGAPWEINRLALTISASSSRTRISDLYTKLGGQQKYATIFALSPDHKIGYSIMVAGDTAAGIDRFTLRNSVTEVFVQAAEHAAWEHAEKAFTGTFVDPETEGTNLTLTVDTDRPGLGLKEWFEEGVDIRANVSGSPALDADAQSFRLYPMGLVSEGPSSLLESYGSESSERKRMAWRARFQPKKLVAHSAVEGGQGLFDNSRCEQWASVDFLDLYSNGIGTDEFVLGLVDGRLETVEYRSTGMVLKRLE</sequence>
<evidence type="ECO:0000313" key="2">
    <source>
        <dbReference type="Proteomes" id="UP001172386"/>
    </source>
</evidence>